<evidence type="ECO:0000313" key="4">
    <source>
        <dbReference type="Proteomes" id="UP001054252"/>
    </source>
</evidence>
<keyword evidence="1" id="KW-0812">Transmembrane</keyword>
<dbReference type="Pfam" id="PF00078">
    <property type="entry name" value="RVT_1"/>
    <property type="match status" value="1"/>
</dbReference>
<dbReference type="Proteomes" id="UP001054252">
    <property type="component" value="Unassembled WGS sequence"/>
</dbReference>
<dbReference type="AlphaFoldDB" id="A0AAV5LDH0"/>
<dbReference type="SUPFAM" id="SSF56672">
    <property type="entry name" value="DNA/RNA polymerases"/>
    <property type="match status" value="1"/>
</dbReference>
<proteinExistence type="predicted"/>
<keyword evidence="1" id="KW-1133">Transmembrane helix</keyword>
<keyword evidence="4" id="KW-1185">Reference proteome</keyword>
<reference evidence="3 4" key="1">
    <citation type="journal article" date="2021" name="Commun. Biol.">
        <title>The genome of Shorea leprosula (Dipterocarpaceae) highlights the ecological relevance of drought in aseasonal tropical rainforests.</title>
        <authorList>
            <person name="Ng K.K.S."/>
            <person name="Kobayashi M.J."/>
            <person name="Fawcett J.A."/>
            <person name="Hatakeyama M."/>
            <person name="Paape T."/>
            <person name="Ng C.H."/>
            <person name="Ang C.C."/>
            <person name="Tnah L.H."/>
            <person name="Lee C.T."/>
            <person name="Nishiyama T."/>
            <person name="Sese J."/>
            <person name="O'Brien M.J."/>
            <person name="Copetti D."/>
            <person name="Mohd Noor M.I."/>
            <person name="Ong R.C."/>
            <person name="Putra M."/>
            <person name="Sireger I.Z."/>
            <person name="Indrioko S."/>
            <person name="Kosugi Y."/>
            <person name="Izuno A."/>
            <person name="Isagi Y."/>
            <person name="Lee S.L."/>
            <person name="Shimizu K.K."/>
        </authorList>
    </citation>
    <scope>NUCLEOTIDE SEQUENCE [LARGE SCALE GENOMIC DNA]</scope>
    <source>
        <strain evidence="3">214</strain>
    </source>
</reference>
<keyword evidence="1" id="KW-0472">Membrane</keyword>
<protein>
    <recommendedName>
        <fullName evidence="2">Reverse transcriptase domain-containing protein</fullName>
    </recommendedName>
</protein>
<feature type="domain" description="Reverse transcriptase" evidence="2">
    <location>
        <begin position="1"/>
        <end position="223"/>
    </location>
</feature>
<organism evidence="3 4">
    <name type="scientific">Rubroshorea leprosula</name>
    <dbReference type="NCBI Taxonomy" id="152421"/>
    <lineage>
        <taxon>Eukaryota</taxon>
        <taxon>Viridiplantae</taxon>
        <taxon>Streptophyta</taxon>
        <taxon>Embryophyta</taxon>
        <taxon>Tracheophyta</taxon>
        <taxon>Spermatophyta</taxon>
        <taxon>Magnoliopsida</taxon>
        <taxon>eudicotyledons</taxon>
        <taxon>Gunneridae</taxon>
        <taxon>Pentapetalae</taxon>
        <taxon>rosids</taxon>
        <taxon>malvids</taxon>
        <taxon>Malvales</taxon>
        <taxon>Dipterocarpaceae</taxon>
        <taxon>Rubroshorea</taxon>
    </lineage>
</organism>
<comment type="caution">
    <text evidence="3">The sequence shown here is derived from an EMBL/GenBank/DDBJ whole genome shotgun (WGS) entry which is preliminary data.</text>
</comment>
<dbReference type="PANTHER" id="PTHR33116:SF78">
    <property type="entry name" value="OS12G0587133 PROTEIN"/>
    <property type="match status" value="1"/>
</dbReference>
<dbReference type="EMBL" id="BPVZ01000109">
    <property type="protein sequence ID" value="GKV35115.1"/>
    <property type="molecule type" value="Genomic_DNA"/>
</dbReference>
<accession>A0AAV5LDH0</accession>
<dbReference type="InterPro" id="IPR000477">
    <property type="entry name" value="RT_dom"/>
</dbReference>
<sequence length="395" mass="45516">MYIIITKLLANRLRLVMTNIIGDEQMAFIEGRQLCEGVIIANELIDEAKRKKHSSFVLKLDFEKAFDRVSWSFLDYIMMRMGFDATWRKWIMECLQSSLLFVLINGSPTRQFKTSRGLKQGDPLSPFLFLIVAEGLNGIISSTVNNNLFEEMEVGTVDNDDSHFSHIQFADDTILFGKALEDNIWVAKCILQIFEVASGLKINYSKSRIYGIHTEKDWLKKMACLLNCNVGEMLFKYLRVLVGGNHRRLSLWQPLVEGFRKKLLKWNRCWLSFGGKLTLLSYVLSSLLVFLMSVYLAPKGIIKILDKIRREFLWGGQGESRKINWVKWQQVCRNRDEGGLGVKDVTPQNLNPETRQTPCTRERIMIYISNLYSLYKMASLLTRHSPCFPVLGIAS</sequence>
<dbReference type="CDD" id="cd01650">
    <property type="entry name" value="RT_nLTR_like"/>
    <property type="match status" value="1"/>
</dbReference>
<evidence type="ECO:0000259" key="2">
    <source>
        <dbReference type="PROSITE" id="PS50878"/>
    </source>
</evidence>
<evidence type="ECO:0000256" key="1">
    <source>
        <dbReference type="SAM" id="Phobius"/>
    </source>
</evidence>
<name>A0AAV5LDH0_9ROSI</name>
<dbReference type="PANTHER" id="PTHR33116">
    <property type="entry name" value="REVERSE TRANSCRIPTASE ZINC-BINDING DOMAIN-CONTAINING PROTEIN-RELATED-RELATED"/>
    <property type="match status" value="1"/>
</dbReference>
<dbReference type="PROSITE" id="PS50878">
    <property type="entry name" value="RT_POL"/>
    <property type="match status" value="1"/>
</dbReference>
<dbReference type="InterPro" id="IPR043502">
    <property type="entry name" value="DNA/RNA_pol_sf"/>
</dbReference>
<evidence type="ECO:0000313" key="3">
    <source>
        <dbReference type="EMBL" id="GKV35115.1"/>
    </source>
</evidence>
<gene>
    <name evidence="3" type="ORF">SLEP1_g43429</name>
</gene>
<feature type="transmembrane region" description="Helical" evidence="1">
    <location>
        <begin position="279"/>
        <end position="297"/>
    </location>
</feature>